<reference evidence="2 3" key="1">
    <citation type="submission" date="2019-02" db="EMBL/GenBank/DDBJ databases">
        <title>Deep-cultivation of Planctomycetes and their phenomic and genomic characterization uncovers novel biology.</title>
        <authorList>
            <person name="Wiegand S."/>
            <person name="Jogler M."/>
            <person name="Boedeker C."/>
            <person name="Pinto D."/>
            <person name="Vollmers J."/>
            <person name="Rivas-Marin E."/>
            <person name="Kohn T."/>
            <person name="Peeters S.H."/>
            <person name="Heuer A."/>
            <person name="Rast P."/>
            <person name="Oberbeckmann S."/>
            <person name="Bunk B."/>
            <person name="Jeske O."/>
            <person name="Meyerdierks A."/>
            <person name="Storesund J.E."/>
            <person name="Kallscheuer N."/>
            <person name="Luecker S."/>
            <person name="Lage O.M."/>
            <person name="Pohl T."/>
            <person name="Merkel B.J."/>
            <person name="Hornburger P."/>
            <person name="Mueller R.-W."/>
            <person name="Bruemmer F."/>
            <person name="Labrenz M."/>
            <person name="Spormann A.M."/>
            <person name="Op den Camp H."/>
            <person name="Overmann J."/>
            <person name="Amann R."/>
            <person name="Jetten M.S.M."/>
            <person name="Mascher T."/>
            <person name="Medema M.H."/>
            <person name="Devos D.P."/>
            <person name="Kaster A.-K."/>
            <person name="Ovreas L."/>
            <person name="Rohde M."/>
            <person name="Galperin M.Y."/>
            <person name="Jogler C."/>
        </authorList>
    </citation>
    <scope>NUCLEOTIDE SEQUENCE [LARGE SCALE GENOMIC DNA]</scope>
    <source>
        <strain evidence="2 3">V6</strain>
    </source>
</reference>
<keyword evidence="1" id="KW-0812">Transmembrane</keyword>
<evidence type="ECO:0000256" key="1">
    <source>
        <dbReference type="SAM" id="Phobius"/>
    </source>
</evidence>
<proteinExistence type="predicted"/>
<protein>
    <submittedName>
        <fullName evidence="2">Uncharacterized protein</fullName>
    </submittedName>
</protein>
<dbReference type="RefSeq" id="WP_145040690.1">
    <property type="nucleotide sequence ID" value="NZ_CP036347.1"/>
</dbReference>
<name>A0A517WD27_9PLAN</name>
<evidence type="ECO:0000313" key="2">
    <source>
        <dbReference type="EMBL" id="QDU03127.1"/>
    </source>
</evidence>
<feature type="transmembrane region" description="Helical" evidence="1">
    <location>
        <begin position="144"/>
        <end position="162"/>
    </location>
</feature>
<sequence length="177" mass="19367">MTAIFPDPNDSKHTDLVALLFWIFAMIVLALTLPGCQQDKQTYQPFIAPAAPAERPVDKIRPAAHNAAERVDDILEETPVPAVATELTDDVLDGIEMINPLPPPTAPDPKVAEIIEPEFEPVVSLPDISEPTTDDVTDATESSIGIWTVVLVGLFALVYFVFQMLKGSKRDVKNPEH</sequence>
<organism evidence="2 3">
    <name type="scientific">Gimesia chilikensis</name>
    <dbReference type="NCBI Taxonomy" id="2605989"/>
    <lineage>
        <taxon>Bacteria</taxon>
        <taxon>Pseudomonadati</taxon>
        <taxon>Planctomycetota</taxon>
        <taxon>Planctomycetia</taxon>
        <taxon>Planctomycetales</taxon>
        <taxon>Planctomycetaceae</taxon>
        <taxon>Gimesia</taxon>
    </lineage>
</organism>
<feature type="transmembrane region" description="Helical" evidence="1">
    <location>
        <begin position="16"/>
        <end position="33"/>
    </location>
</feature>
<evidence type="ECO:0000313" key="3">
    <source>
        <dbReference type="Proteomes" id="UP000320722"/>
    </source>
</evidence>
<keyword evidence="1" id="KW-0472">Membrane</keyword>
<gene>
    <name evidence="2" type="ORF">V6x_28390</name>
</gene>
<dbReference type="Proteomes" id="UP000320722">
    <property type="component" value="Chromosome"/>
</dbReference>
<dbReference type="AlphaFoldDB" id="A0A517WD27"/>
<dbReference type="EMBL" id="CP036347">
    <property type="protein sequence ID" value="QDU03127.1"/>
    <property type="molecule type" value="Genomic_DNA"/>
</dbReference>
<keyword evidence="1" id="KW-1133">Transmembrane helix</keyword>
<accession>A0A517WD27</accession>